<dbReference type="RefSeq" id="WP_200343895.1">
    <property type="nucleotide sequence ID" value="NZ_NRRL01000161.1"/>
</dbReference>
<sequence>MDAAWIKKELEAVDFTTSQANAMALVLSQMATKDDVDGVRQEVGELRQHVDAGFKEVYQEFGKVRQEMGQMHQEIGQIWWKVAILMTLQAGLIVSLIKLI</sequence>
<evidence type="ECO:0000256" key="1">
    <source>
        <dbReference type="SAM" id="Phobius"/>
    </source>
</evidence>
<keyword evidence="3" id="KW-1185">Reference proteome</keyword>
<keyword evidence="1" id="KW-0472">Membrane</keyword>
<keyword evidence="1" id="KW-1133">Transmembrane helix</keyword>
<name>A0ABS1DNE6_9PROT</name>
<proteinExistence type="predicted"/>
<evidence type="ECO:0008006" key="4">
    <source>
        <dbReference type="Google" id="ProtNLM"/>
    </source>
</evidence>
<dbReference type="EMBL" id="NRRL01000161">
    <property type="protein sequence ID" value="MBK1671243.1"/>
    <property type="molecule type" value="Genomic_DNA"/>
</dbReference>
<accession>A0ABS1DNE6</accession>
<keyword evidence="1" id="KW-0812">Transmembrane</keyword>
<dbReference type="Proteomes" id="UP001296873">
    <property type="component" value="Unassembled WGS sequence"/>
</dbReference>
<feature type="transmembrane region" description="Helical" evidence="1">
    <location>
        <begin position="78"/>
        <end position="97"/>
    </location>
</feature>
<organism evidence="2 3">
    <name type="scientific">Rhodovibrio sodomensis</name>
    <dbReference type="NCBI Taxonomy" id="1088"/>
    <lineage>
        <taxon>Bacteria</taxon>
        <taxon>Pseudomonadati</taxon>
        <taxon>Pseudomonadota</taxon>
        <taxon>Alphaproteobacteria</taxon>
        <taxon>Rhodospirillales</taxon>
        <taxon>Rhodovibrionaceae</taxon>
        <taxon>Rhodovibrio</taxon>
    </lineage>
</organism>
<evidence type="ECO:0000313" key="3">
    <source>
        <dbReference type="Proteomes" id="UP001296873"/>
    </source>
</evidence>
<dbReference type="Gene3D" id="1.20.58.130">
    <property type="match status" value="1"/>
</dbReference>
<reference evidence="2 3" key="1">
    <citation type="journal article" date="2020" name="Microorganisms">
        <title>Osmotic Adaptation and Compatible Solute Biosynthesis of Phototrophic Bacteria as Revealed from Genome Analyses.</title>
        <authorList>
            <person name="Imhoff J.F."/>
            <person name="Rahn T."/>
            <person name="Kunzel S."/>
            <person name="Keller A."/>
            <person name="Neulinger S.C."/>
        </authorList>
    </citation>
    <scope>NUCLEOTIDE SEQUENCE [LARGE SCALE GENOMIC DNA]</scope>
    <source>
        <strain evidence="2 3">DSM 9895</strain>
    </source>
</reference>
<comment type="caution">
    <text evidence="2">The sequence shown here is derived from an EMBL/GenBank/DDBJ whole genome shotgun (WGS) entry which is preliminary data.</text>
</comment>
<protein>
    <recommendedName>
        <fullName evidence="4">DUF1640 domain-containing protein</fullName>
    </recommendedName>
</protein>
<evidence type="ECO:0000313" key="2">
    <source>
        <dbReference type="EMBL" id="MBK1671243.1"/>
    </source>
</evidence>
<gene>
    <name evidence="2" type="ORF">CKO28_24895</name>
</gene>